<reference evidence="3" key="1">
    <citation type="journal article" date="2021" name="Nat. Commun.">
        <title>Genetic determinants of endophytism in the Arabidopsis root mycobiome.</title>
        <authorList>
            <person name="Mesny F."/>
            <person name="Miyauchi S."/>
            <person name="Thiergart T."/>
            <person name="Pickel B."/>
            <person name="Atanasova L."/>
            <person name="Karlsson M."/>
            <person name="Huettel B."/>
            <person name="Barry K.W."/>
            <person name="Haridas S."/>
            <person name="Chen C."/>
            <person name="Bauer D."/>
            <person name="Andreopoulos W."/>
            <person name="Pangilinan J."/>
            <person name="LaButti K."/>
            <person name="Riley R."/>
            <person name="Lipzen A."/>
            <person name="Clum A."/>
            <person name="Drula E."/>
            <person name="Henrissat B."/>
            <person name="Kohler A."/>
            <person name="Grigoriev I.V."/>
            <person name="Martin F.M."/>
            <person name="Hacquard S."/>
        </authorList>
    </citation>
    <scope>NUCLEOTIDE SEQUENCE</scope>
    <source>
        <strain evidence="3">MPI-CAGE-CH-0235</strain>
    </source>
</reference>
<evidence type="ECO:0000256" key="1">
    <source>
        <dbReference type="SAM" id="MobiDB-lite"/>
    </source>
</evidence>
<dbReference type="InterPro" id="IPR024975">
    <property type="entry name" value="NOV_C"/>
</dbReference>
<comment type="caution">
    <text evidence="3">The sequence shown here is derived from an EMBL/GenBank/DDBJ whole genome shotgun (WGS) entry which is preliminary data.</text>
</comment>
<sequence>MALEKARCRYASLSQELYYESSLRYGDHCTKVVFGTKTLVLIWKVVKGAQASKYIECQRIFLWEELAKEGYMTQVRRVGRGNRWTKRSKFGPRVQPKCVTIHLIRRSLSDQLYQDPSHFLLELIQNADDNTFFGVTPSLSLNLYSVEDSLYLRSDCNEVGLTQNNLRAMTLVGQSTKASAIGGKKGYIGEKGVGFKSIFKVADVVRVASGYYEFMFDRNGTLGMILPILAPFPTLERRPGYTQFLLQIRTRDDYDRIKRDLHHVEPQLLLFLRNLQEMTITSSQSSMLYRVVTHETTAGSFGETKTITLSKAEDDMGTEMKYIIVRHDHGGMPHDGRREGVTTSEVVLAFPVRGSNTPITSNQKVFAFLPIDDYGFKFLIHADFLLVASREGLEYGRPWNVSLRDAVQAAFSAAIARFVTAPADAGDDSMCYMWPKYINHHTSAHSFWNALHAGIIHDLSSAYILQSCDAMAGFFRATDLRYVPELFRFEGQALFDCPSTRRRHLSFGYDQVQHELRHIGIADLTPSDMVTELLTWLTENGAAALSAKPDRWHEKMAFAFQQSHEIKGRLKDLPIIPLVDGSWVSANTKRLYLFSETDDVQVPRGISISLVDKATSLNPTRRALFEFLDIPTYDKKEVCDLIGELHRHMSNVANRDVVDMVADVAYLFRHRSLYWRNSTPVLHLLTNQKGTFANSNSRVYIITDSTGGRVMSKYKDEPGSPFPMLDERYVETICGTDEENTHSFLQWLVAEQSVETTPALVCERNLTPEWLFLRNRDARDILMIIRDLDAKRKLSSQLAAEIPRLKVPCRNGFDRALADVAIPTHKLVQTCPHIVFADLPDPESWGFLAKFKITTRPTTETILEELAALSSMASVDANIVKECYRWLSSNISMVEKARIRSAFNTKPLVFISGPQPEWISHTSCVWSAPAVLKLVTKLSRRYSECKKLFCEFLDVAPAGVRHVVDELVSLQTNSPRDALQRFKGLMPALLDCIGDSSATTLELSRLLTANLFPVVKASGPQAGNVMLCSGSPTDEWYIPDRLTLEATLRGRVDMLALPVQEVKALSAVFSLPIFRDRYLSAVVQETVEPRGSITRDMDREKDLRARLRYIAWFVERLRVWNVPSIVVTRRLRNIVVEDENLVTVQEGAPHSKKYKITFALSHFLCQQYSVQAQDSTIVNSLLEAPIADLDEIMRTNERFLLGTSGAPQHDAGESGDPIDLVGSPTPLVLSIEDQHSIRELVPSFQRSQSATTSARQFRVSKSPVAHGASYTRVRSERHGQSQGSEPLGQPDVIVIDDPLVTDNSKGFSQDNDVYEVPPPIDDTIVEVPTPPSRHWTFENWTSKFRSDAGYPPFDMPEGDFSDFTYIDRDGGMKAYLQSAGLSVNAAWSNSTTYHLEVKTTVGRCGEPFYMSHNQVALMQRYNNDALHAYILVRVFSIEDEPNFKLYPSPWSLATQGVLDFAAQGGYQVVDCSLSRA</sequence>
<dbReference type="OrthoDB" id="1262810at2759"/>
<proteinExistence type="predicted"/>
<name>A0A8K0SG67_9HYPO</name>
<gene>
    <name evidence="3" type="ORF">B0I35DRAFT_500441</name>
</gene>
<feature type="domain" description="Protein NO VEIN C-terminal" evidence="2">
    <location>
        <begin position="1388"/>
        <end position="1444"/>
    </location>
</feature>
<protein>
    <recommendedName>
        <fullName evidence="2">Protein NO VEIN C-terminal domain-containing protein</fullName>
    </recommendedName>
</protein>
<dbReference type="Gene3D" id="3.30.565.10">
    <property type="entry name" value="Histidine kinase-like ATPase, C-terminal domain"/>
    <property type="match status" value="1"/>
</dbReference>
<dbReference type="Proteomes" id="UP000813444">
    <property type="component" value="Unassembled WGS sequence"/>
</dbReference>
<dbReference type="PANTHER" id="PTHR32387:SF0">
    <property type="entry name" value="PROTEIN NO VEIN"/>
    <property type="match status" value="1"/>
</dbReference>
<dbReference type="Pfam" id="PF13020">
    <property type="entry name" value="NOV_C"/>
    <property type="match status" value="1"/>
</dbReference>
<dbReference type="SUPFAM" id="SSF55874">
    <property type="entry name" value="ATPase domain of HSP90 chaperone/DNA topoisomerase II/histidine kinase"/>
    <property type="match status" value="1"/>
</dbReference>
<evidence type="ECO:0000313" key="4">
    <source>
        <dbReference type="Proteomes" id="UP000813444"/>
    </source>
</evidence>
<evidence type="ECO:0000313" key="3">
    <source>
        <dbReference type="EMBL" id="KAH7302958.1"/>
    </source>
</evidence>
<dbReference type="InterPro" id="IPR036890">
    <property type="entry name" value="HATPase_C_sf"/>
</dbReference>
<feature type="region of interest" description="Disordered" evidence="1">
    <location>
        <begin position="1251"/>
        <end position="1291"/>
    </location>
</feature>
<accession>A0A8K0SG67</accession>
<dbReference type="EMBL" id="JAGPNK010000044">
    <property type="protein sequence ID" value="KAH7302958.1"/>
    <property type="molecule type" value="Genomic_DNA"/>
</dbReference>
<organism evidence="3 4">
    <name type="scientific">Stachybotrys elegans</name>
    <dbReference type="NCBI Taxonomy" id="80388"/>
    <lineage>
        <taxon>Eukaryota</taxon>
        <taxon>Fungi</taxon>
        <taxon>Dikarya</taxon>
        <taxon>Ascomycota</taxon>
        <taxon>Pezizomycotina</taxon>
        <taxon>Sordariomycetes</taxon>
        <taxon>Hypocreomycetidae</taxon>
        <taxon>Hypocreales</taxon>
        <taxon>Stachybotryaceae</taxon>
        <taxon>Stachybotrys</taxon>
    </lineage>
</organism>
<dbReference type="InterPro" id="IPR052957">
    <property type="entry name" value="Auxin_embryo_med"/>
</dbReference>
<dbReference type="PANTHER" id="PTHR32387">
    <property type="entry name" value="WU:FJ29H11"/>
    <property type="match status" value="1"/>
</dbReference>
<keyword evidence="4" id="KW-1185">Reference proteome</keyword>
<evidence type="ECO:0000259" key="2">
    <source>
        <dbReference type="Pfam" id="PF13020"/>
    </source>
</evidence>